<comment type="function">
    <text evidence="7">Functions as a peptidoglycan terminase that cleaves nascent peptidoglycan strands endolytically to terminate their elongation.</text>
</comment>
<feature type="region of interest" description="Disordered" evidence="8">
    <location>
        <begin position="1"/>
        <end position="53"/>
    </location>
</feature>
<evidence type="ECO:0000313" key="10">
    <source>
        <dbReference type="Proteomes" id="UP000694287"/>
    </source>
</evidence>
<evidence type="ECO:0000256" key="7">
    <source>
        <dbReference type="HAMAP-Rule" id="MF_02065"/>
    </source>
</evidence>
<keyword evidence="10" id="KW-1185">Reference proteome</keyword>
<sequence>MDRDPRPDGDGRDGDGRDGDGRDADGRDGDGRDGHPDGDGRSGAPARGRRAPGRARRSGVLLLAVAVLLVAVVGGAVYLFRSLTSAADFEGAGEGDVIVRVADGDSTAAIGRTLESTGVVASVAAFLDAAEQDDRILGVQPGSYQMRSRMSATAAVERLLEPDARVGQLEIRGGVQLDDTSAPDGTVAPGVLTLISRATCATIDGADSCVGVEDLRSAMAETDPAELGVPSWAQEAVSAADPVRRLEGLLVPGLYEVEPGRTAVEVLQGLLATSTARLEAGGIVAGADAIGTSPYEVLIISSLVEKEGITPDMPKVARVVYNRLQIGQRLELDSTVNYPLDLQALRTTAEDRSTPGPYNSYATAGLPPTPIAAPGREAVAAALDPEPGPWFFFVRCQTDGTSCFAETFAEHTANVQLARDNGAF</sequence>
<feature type="compositionally biased region" description="Basic and acidic residues" evidence="8">
    <location>
        <begin position="1"/>
        <end position="40"/>
    </location>
</feature>
<dbReference type="PANTHER" id="PTHR30518:SF2">
    <property type="entry name" value="ENDOLYTIC MUREIN TRANSGLYCOSYLASE"/>
    <property type="match status" value="1"/>
</dbReference>
<comment type="caution">
    <text evidence="9">The sequence shown here is derived from an EMBL/GenBank/DDBJ whole genome shotgun (WGS) entry which is preliminary data.</text>
</comment>
<organism evidence="9 10">
    <name type="scientific">Pseudonocardia abyssalis</name>
    <dbReference type="NCBI Taxonomy" id="2792008"/>
    <lineage>
        <taxon>Bacteria</taxon>
        <taxon>Bacillati</taxon>
        <taxon>Actinomycetota</taxon>
        <taxon>Actinomycetes</taxon>
        <taxon>Pseudonocardiales</taxon>
        <taxon>Pseudonocardiaceae</taxon>
        <taxon>Pseudonocardia</taxon>
    </lineage>
</organism>
<feature type="site" description="Important for catalytic activity" evidence="7">
    <location>
        <position position="307"/>
    </location>
</feature>
<keyword evidence="3 7" id="KW-1133">Transmembrane helix</keyword>
<reference evidence="9 10" key="1">
    <citation type="submission" date="2020-11" db="EMBL/GenBank/DDBJ databases">
        <title>Pseudonocardia abyssalis sp. nov. and Pseudonocardia oceani sp. nov., description and phylogenomic analysis of two novel actinomycetes isolated from the deep Southern Ocean.</title>
        <authorList>
            <person name="Parra J."/>
        </authorList>
    </citation>
    <scope>NUCLEOTIDE SEQUENCE [LARGE SCALE GENOMIC DNA]</scope>
    <source>
        <strain evidence="9 10">KRD-168</strain>
    </source>
</reference>
<feature type="transmembrane region" description="Helical" evidence="7">
    <location>
        <begin position="59"/>
        <end position="80"/>
    </location>
</feature>
<comment type="catalytic activity">
    <reaction evidence="7">
        <text>a peptidoglycan chain = a peptidoglycan chain with N-acetyl-1,6-anhydromuramyl-[peptide] at the reducing end + a peptidoglycan chain with N-acetylglucosamine at the non-reducing end.</text>
        <dbReference type="EC" id="4.2.2.29"/>
    </reaction>
</comment>
<dbReference type="EC" id="4.2.2.29" evidence="7"/>
<evidence type="ECO:0000256" key="4">
    <source>
        <dbReference type="ARBA" id="ARBA00023136"/>
    </source>
</evidence>
<proteinExistence type="inferred from homology"/>
<evidence type="ECO:0000256" key="2">
    <source>
        <dbReference type="ARBA" id="ARBA00022692"/>
    </source>
</evidence>
<evidence type="ECO:0000256" key="6">
    <source>
        <dbReference type="ARBA" id="ARBA00023316"/>
    </source>
</evidence>
<keyword evidence="5 7" id="KW-0456">Lyase</keyword>
<evidence type="ECO:0000256" key="3">
    <source>
        <dbReference type="ARBA" id="ARBA00022989"/>
    </source>
</evidence>
<protein>
    <recommendedName>
        <fullName evidence="7">Endolytic murein transglycosylase</fullName>
        <ecNumber evidence="7">4.2.2.29</ecNumber>
    </recommendedName>
    <alternativeName>
        <fullName evidence="7">Peptidoglycan lytic transglycosylase</fullName>
    </alternativeName>
    <alternativeName>
        <fullName evidence="7">Peptidoglycan polymerization terminase</fullName>
    </alternativeName>
</protein>
<dbReference type="PANTHER" id="PTHR30518">
    <property type="entry name" value="ENDOLYTIC MUREIN TRANSGLYCOSYLASE"/>
    <property type="match status" value="1"/>
</dbReference>
<keyword evidence="1 7" id="KW-1003">Cell membrane</keyword>
<gene>
    <name evidence="7" type="primary">mltG</name>
    <name evidence="9" type="ORF">I4I81_08865</name>
</gene>
<keyword evidence="4 7" id="KW-0472">Membrane</keyword>
<dbReference type="EMBL" id="JADQDK010000001">
    <property type="protein sequence ID" value="MBW0134366.1"/>
    <property type="molecule type" value="Genomic_DNA"/>
</dbReference>
<dbReference type="Proteomes" id="UP000694287">
    <property type="component" value="Unassembled WGS sequence"/>
</dbReference>
<dbReference type="InterPro" id="IPR003770">
    <property type="entry name" value="MLTG-like"/>
</dbReference>
<comment type="subcellular location">
    <subcellularLocation>
        <location evidence="7">Cell membrane</location>
        <topology evidence="7">Single-pass membrane protein</topology>
    </subcellularLocation>
</comment>
<evidence type="ECO:0000313" key="9">
    <source>
        <dbReference type="EMBL" id="MBW0134366.1"/>
    </source>
</evidence>
<keyword evidence="6 7" id="KW-0961">Cell wall biogenesis/degradation</keyword>
<evidence type="ECO:0000256" key="8">
    <source>
        <dbReference type="SAM" id="MobiDB-lite"/>
    </source>
</evidence>
<keyword evidence="2 7" id="KW-0812">Transmembrane</keyword>
<comment type="similarity">
    <text evidence="7">Belongs to the transglycosylase MltG family.</text>
</comment>
<dbReference type="HAMAP" id="MF_02065">
    <property type="entry name" value="MltG"/>
    <property type="match status" value="1"/>
</dbReference>
<dbReference type="Pfam" id="PF02618">
    <property type="entry name" value="YceG"/>
    <property type="match status" value="1"/>
</dbReference>
<name>A0ABS6UR06_9PSEU</name>
<evidence type="ECO:0000256" key="1">
    <source>
        <dbReference type="ARBA" id="ARBA00022475"/>
    </source>
</evidence>
<evidence type="ECO:0000256" key="5">
    <source>
        <dbReference type="ARBA" id="ARBA00023239"/>
    </source>
</evidence>
<accession>A0ABS6UR06</accession>